<feature type="compositionally biased region" description="Basic residues" evidence="1">
    <location>
        <begin position="44"/>
        <end position="65"/>
    </location>
</feature>
<evidence type="ECO:0000256" key="1">
    <source>
        <dbReference type="SAM" id="MobiDB-lite"/>
    </source>
</evidence>
<reference evidence="2" key="1">
    <citation type="submission" date="2020-02" db="EMBL/GenBank/DDBJ databases">
        <authorList>
            <person name="Meier V. D."/>
        </authorList>
    </citation>
    <scope>NUCLEOTIDE SEQUENCE</scope>
    <source>
        <strain evidence="2">AVDCRST_MAG34</strain>
    </source>
</reference>
<proteinExistence type="predicted"/>
<protein>
    <submittedName>
        <fullName evidence="2">UDP-glucose 4-epimerase</fullName>
        <ecNumber evidence="2">5.1.3.2</ecNumber>
    </submittedName>
</protein>
<feature type="compositionally biased region" description="Basic residues" evidence="1">
    <location>
        <begin position="285"/>
        <end position="297"/>
    </location>
</feature>
<gene>
    <name evidence="2" type="ORF">AVDCRST_MAG34-3219</name>
</gene>
<keyword evidence="2" id="KW-0413">Isomerase</keyword>
<dbReference type="EMBL" id="CADCUI010000091">
    <property type="protein sequence ID" value="CAA9368295.1"/>
    <property type="molecule type" value="Genomic_DNA"/>
</dbReference>
<feature type="region of interest" description="Disordered" evidence="1">
    <location>
        <begin position="1"/>
        <end position="78"/>
    </location>
</feature>
<feature type="compositionally biased region" description="Basic and acidic residues" evidence="1">
    <location>
        <begin position="305"/>
        <end position="315"/>
    </location>
</feature>
<feature type="compositionally biased region" description="Basic and acidic residues" evidence="1">
    <location>
        <begin position="199"/>
        <end position="213"/>
    </location>
</feature>
<organism evidence="2">
    <name type="scientific">uncultured Nocardioidaceae bacterium</name>
    <dbReference type="NCBI Taxonomy" id="253824"/>
    <lineage>
        <taxon>Bacteria</taxon>
        <taxon>Bacillati</taxon>
        <taxon>Actinomycetota</taxon>
        <taxon>Actinomycetes</taxon>
        <taxon>Propionibacteriales</taxon>
        <taxon>Nocardioidaceae</taxon>
        <taxon>environmental samples</taxon>
    </lineage>
</organism>
<dbReference type="GO" id="GO:0003978">
    <property type="term" value="F:UDP-glucose 4-epimerase activity"/>
    <property type="evidence" value="ECO:0007669"/>
    <property type="project" value="UniProtKB-EC"/>
</dbReference>
<dbReference type="AlphaFoldDB" id="A0A6J4MW90"/>
<feature type="compositionally biased region" description="Basic residues" evidence="1">
    <location>
        <begin position="171"/>
        <end position="182"/>
    </location>
</feature>
<feature type="compositionally biased region" description="Basic residues" evidence="1">
    <location>
        <begin position="1"/>
        <end position="24"/>
    </location>
</feature>
<accession>A0A6J4MW90</accession>
<feature type="compositionally biased region" description="Basic residues" evidence="1">
    <location>
        <begin position="249"/>
        <end position="260"/>
    </location>
</feature>
<feature type="non-terminal residue" evidence="2">
    <location>
        <position position="330"/>
    </location>
</feature>
<sequence>DRRRRLHRLDHRKGSRGGRAHTGHPRLAALRPAGLRQGPDLLRGRHRRPRPRREGRRGAPRHRLHDPHGCPHRGAGVGGEALRVLPRQRREVAGAVRPARFARQAAGAVLLQRVPLRQERGLRGRRGLPARAALAVRPHQAGHGDGAHRHGGGHGPARDRPALLQPDRFRPRPRVRHLRARAVARAGPAGDGGAGTQGRVHDHRDRAPDAGRDRHPRLHPRVGPGPGPRRRRRALRRGADRGAGAEHGHQHRHRRRRHRPGAGQVVRAGVRQGGPAAGGAAAPGGRRRCLRQRRQGARRPGLDVVADHRRRDRVGTRMGPAPEVGPRLRL</sequence>
<name>A0A6J4MW90_9ACTN</name>
<feature type="compositionally biased region" description="Low complexity" evidence="1">
    <location>
        <begin position="261"/>
        <end position="270"/>
    </location>
</feature>
<dbReference type="EC" id="5.1.3.2" evidence="2"/>
<feature type="non-terminal residue" evidence="2">
    <location>
        <position position="1"/>
    </location>
</feature>
<feature type="compositionally biased region" description="Basic and acidic residues" evidence="1">
    <location>
        <begin position="237"/>
        <end position="248"/>
    </location>
</feature>
<feature type="region of interest" description="Disordered" evidence="1">
    <location>
        <begin position="138"/>
        <end position="330"/>
    </location>
</feature>
<evidence type="ECO:0000313" key="2">
    <source>
        <dbReference type="EMBL" id="CAA9368295.1"/>
    </source>
</evidence>